<protein>
    <submittedName>
        <fullName evidence="1">Uncharacterized protein</fullName>
    </submittedName>
</protein>
<evidence type="ECO:0000313" key="2">
    <source>
        <dbReference type="Proteomes" id="UP001501588"/>
    </source>
</evidence>
<proteinExistence type="predicted"/>
<comment type="caution">
    <text evidence="1">The sequence shown here is derived from an EMBL/GenBank/DDBJ whole genome shotgun (WGS) entry which is preliminary data.</text>
</comment>
<name>A0ABN1FYR0_9PROT</name>
<dbReference type="EMBL" id="BAAAFZ010000072">
    <property type="protein sequence ID" value="GAA0600537.1"/>
    <property type="molecule type" value="Genomic_DNA"/>
</dbReference>
<dbReference type="Proteomes" id="UP001501588">
    <property type="component" value="Unassembled WGS sequence"/>
</dbReference>
<gene>
    <name evidence="1" type="ORF">GCM10009416_43190</name>
</gene>
<evidence type="ECO:0000313" key="1">
    <source>
        <dbReference type="EMBL" id="GAA0600537.1"/>
    </source>
</evidence>
<keyword evidence="2" id="KW-1185">Reference proteome</keyword>
<reference evidence="1 2" key="1">
    <citation type="journal article" date="2019" name="Int. J. Syst. Evol. Microbiol.">
        <title>The Global Catalogue of Microorganisms (GCM) 10K type strain sequencing project: providing services to taxonomists for standard genome sequencing and annotation.</title>
        <authorList>
            <consortium name="The Broad Institute Genomics Platform"/>
            <consortium name="The Broad Institute Genome Sequencing Center for Infectious Disease"/>
            <person name="Wu L."/>
            <person name="Ma J."/>
        </authorList>
    </citation>
    <scope>NUCLEOTIDE SEQUENCE [LARGE SCALE GENOMIC DNA]</scope>
    <source>
        <strain evidence="1 2">JCM 9933</strain>
    </source>
</reference>
<sequence length="50" mass="5739">MAGGIQRRFHENVNMVIAGQLSMPQAYRADLRGVVEFAFPVPWNLRRSNH</sequence>
<organism evidence="1 2">
    <name type="scientific">Craurococcus roseus</name>
    <dbReference type="NCBI Taxonomy" id="77585"/>
    <lineage>
        <taxon>Bacteria</taxon>
        <taxon>Pseudomonadati</taxon>
        <taxon>Pseudomonadota</taxon>
        <taxon>Alphaproteobacteria</taxon>
        <taxon>Acetobacterales</taxon>
        <taxon>Acetobacteraceae</taxon>
        <taxon>Craurococcus</taxon>
    </lineage>
</organism>
<accession>A0ABN1FYR0</accession>